<accession>A0A1X2GZF3</accession>
<reference evidence="2 3" key="1">
    <citation type="submission" date="2016-07" db="EMBL/GenBank/DDBJ databases">
        <title>Pervasive Adenine N6-methylation of Active Genes in Fungi.</title>
        <authorList>
            <consortium name="DOE Joint Genome Institute"/>
            <person name="Mondo S.J."/>
            <person name="Dannebaum R.O."/>
            <person name="Kuo R.C."/>
            <person name="Labutti K."/>
            <person name="Haridas S."/>
            <person name="Kuo A."/>
            <person name="Salamov A."/>
            <person name="Ahrendt S.R."/>
            <person name="Lipzen A."/>
            <person name="Sullivan W."/>
            <person name="Andreopoulos W.B."/>
            <person name="Clum A."/>
            <person name="Lindquist E."/>
            <person name="Daum C."/>
            <person name="Ramamoorthy G.K."/>
            <person name="Gryganskyi A."/>
            <person name="Culley D."/>
            <person name="Magnuson J.K."/>
            <person name="James T.Y."/>
            <person name="O'Malley M.A."/>
            <person name="Stajich J.E."/>
            <person name="Spatafora J.W."/>
            <person name="Visel A."/>
            <person name="Grigoriev I.V."/>
        </authorList>
    </citation>
    <scope>NUCLEOTIDE SEQUENCE [LARGE SCALE GENOMIC DNA]</scope>
    <source>
        <strain evidence="2 3">NRRL 2496</strain>
    </source>
</reference>
<organism evidence="2 3">
    <name type="scientific">Syncephalastrum racemosum</name>
    <name type="common">Filamentous fungus</name>
    <dbReference type="NCBI Taxonomy" id="13706"/>
    <lineage>
        <taxon>Eukaryota</taxon>
        <taxon>Fungi</taxon>
        <taxon>Fungi incertae sedis</taxon>
        <taxon>Mucoromycota</taxon>
        <taxon>Mucoromycotina</taxon>
        <taxon>Mucoromycetes</taxon>
        <taxon>Mucorales</taxon>
        <taxon>Syncephalastraceae</taxon>
        <taxon>Syncephalastrum</taxon>
    </lineage>
</organism>
<gene>
    <name evidence="2" type="ORF">BCR43DRAFT_118333</name>
</gene>
<evidence type="ECO:0000256" key="1">
    <source>
        <dbReference type="SAM" id="SignalP"/>
    </source>
</evidence>
<evidence type="ECO:0000313" key="3">
    <source>
        <dbReference type="Proteomes" id="UP000242180"/>
    </source>
</evidence>
<keyword evidence="3" id="KW-1185">Reference proteome</keyword>
<dbReference type="Proteomes" id="UP000242180">
    <property type="component" value="Unassembled WGS sequence"/>
</dbReference>
<proteinExistence type="predicted"/>
<sequence length="124" mass="14302">MLFSSSSFFIIFFCWIGRGTVQRTKQSPQAKIVASRHPEGCSQDRQQPEVQWSPSTLYTGILDHRMYGSVGGARGIPPFLSDSLLFRIPICFLNVGILRWKREKRKRNWTQSGHILSSTWKEIK</sequence>
<evidence type="ECO:0008006" key="4">
    <source>
        <dbReference type="Google" id="ProtNLM"/>
    </source>
</evidence>
<dbReference type="InParanoid" id="A0A1X2GZF3"/>
<keyword evidence="1" id="KW-0732">Signal</keyword>
<name>A0A1X2GZF3_SYNRA</name>
<feature type="signal peptide" evidence="1">
    <location>
        <begin position="1"/>
        <end position="21"/>
    </location>
</feature>
<feature type="chain" id="PRO_5012891448" description="Secreted protein" evidence="1">
    <location>
        <begin position="22"/>
        <end position="124"/>
    </location>
</feature>
<evidence type="ECO:0000313" key="2">
    <source>
        <dbReference type="EMBL" id="ORY89908.1"/>
    </source>
</evidence>
<dbReference type="AlphaFoldDB" id="A0A1X2GZF3"/>
<dbReference type="EMBL" id="MCGN01000013">
    <property type="protein sequence ID" value="ORY89908.1"/>
    <property type="molecule type" value="Genomic_DNA"/>
</dbReference>
<protein>
    <recommendedName>
        <fullName evidence="4">Secreted protein</fullName>
    </recommendedName>
</protein>
<comment type="caution">
    <text evidence="2">The sequence shown here is derived from an EMBL/GenBank/DDBJ whole genome shotgun (WGS) entry which is preliminary data.</text>
</comment>